<organism evidence="2 3">
    <name type="scientific">Aquibium pacificus</name>
    <dbReference type="NCBI Taxonomy" id="3153579"/>
    <lineage>
        <taxon>Bacteria</taxon>
        <taxon>Pseudomonadati</taxon>
        <taxon>Pseudomonadota</taxon>
        <taxon>Alphaproteobacteria</taxon>
        <taxon>Hyphomicrobiales</taxon>
        <taxon>Phyllobacteriaceae</taxon>
        <taxon>Aquibium</taxon>
    </lineage>
</organism>
<dbReference type="RefSeq" id="WP_367953768.1">
    <property type="nucleotide sequence ID" value="NZ_JBDPGJ010000002.1"/>
</dbReference>
<dbReference type="SUPFAM" id="SSF51658">
    <property type="entry name" value="Xylose isomerase-like"/>
    <property type="match status" value="1"/>
</dbReference>
<sequence>MDRLSLSYLTYGECNPLTMLPLAAAAGFDEVGLRILPSGPGQPQPVLGQDEDLGREVVRRARDFGLAISDIEMIRLGDRTKIGDLRPFFDRASLLGGRHVLVAGDDTDRSRLIDNFGGLCRLATEYGMTIDLEFMPWTAVPDVRDARAVVEQAGCSNGAVLVDGLHYQKCGSALDEVEALPAGMLNYMQLCDGPADFARDDAAMLYAARHDRLMPGDGDADLVGLVRAMPKDFVFSVEVPNDRLLAELGLEAFIATAYRSARNVLAAAGR</sequence>
<reference evidence="2 3" key="1">
    <citation type="submission" date="2024-05" db="EMBL/GenBank/DDBJ databases">
        <authorList>
            <person name="Jiang F."/>
        </authorList>
    </citation>
    <scope>NUCLEOTIDE SEQUENCE [LARGE SCALE GENOMIC DNA]</scope>
    <source>
        <strain evidence="2 3">LZ166</strain>
    </source>
</reference>
<protein>
    <submittedName>
        <fullName evidence="2">Sugar phosphate isomerase/epimerase</fullName>
    </submittedName>
</protein>
<keyword evidence="2" id="KW-0413">Isomerase</keyword>
<dbReference type="Gene3D" id="3.20.20.150">
    <property type="entry name" value="Divalent-metal-dependent TIM barrel enzymes"/>
    <property type="match status" value="1"/>
</dbReference>
<dbReference type="PANTHER" id="PTHR12110:SF48">
    <property type="entry name" value="BLL3656 PROTEIN"/>
    <property type="match status" value="1"/>
</dbReference>
<dbReference type="InterPro" id="IPR050312">
    <property type="entry name" value="IolE/XylAMocC-like"/>
</dbReference>
<dbReference type="PANTHER" id="PTHR12110">
    <property type="entry name" value="HYDROXYPYRUVATE ISOMERASE"/>
    <property type="match status" value="1"/>
</dbReference>
<evidence type="ECO:0000313" key="2">
    <source>
        <dbReference type="EMBL" id="MEX0405895.1"/>
    </source>
</evidence>
<dbReference type="InterPro" id="IPR036237">
    <property type="entry name" value="Xyl_isomerase-like_sf"/>
</dbReference>
<dbReference type="EMBL" id="JBDPGJ010000002">
    <property type="protein sequence ID" value="MEX0405895.1"/>
    <property type="molecule type" value="Genomic_DNA"/>
</dbReference>
<feature type="domain" description="Xylose isomerase-like TIM barrel" evidence="1">
    <location>
        <begin position="22"/>
        <end position="246"/>
    </location>
</feature>
<evidence type="ECO:0000313" key="3">
    <source>
        <dbReference type="Proteomes" id="UP001556692"/>
    </source>
</evidence>
<proteinExistence type="predicted"/>
<evidence type="ECO:0000259" key="1">
    <source>
        <dbReference type="Pfam" id="PF01261"/>
    </source>
</evidence>
<dbReference type="GO" id="GO:0016853">
    <property type="term" value="F:isomerase activity"/>
    <property type="evidence" value="ECO:0007669"/>
    <property type="project" value="UniProtKB-KW"/>
</dbReference>
<comment type="caution">
    <text evidence="2">The sequence shown here is derived from an EMBL/GenBank/DDBJ whole genome shotgun (WGS) entry which is preliminary data.</text>
</comment>
<dbReference type="Pfam" id="PF01261">
    <property type="entry name" value="AP_endonuc_2"/>
    <property type="match status" value="1"/>
</dbReference>
<keyword evidence="3" id="KW-1185">Reference proteome</keyword>
<dbReference type="InterPro" id="IPR013022">
    <property type="entry name" value="Xyl_isomerase-like_TIM-brl"/>
</dbReference>
<dbReference type="Proteomes" id="UP001556692">
    <property type="component" value="Unassembled WGS sequence"/>
</dbReference>
<name>A0ABV3SHT2_9HYPH</name>
<gene>
    <name evidence="2" type="ORF">ABGN05_09505</name>
</gene>
<accession>A0ABV3SHT2</accession>